<feature type="domain" description="B box-type" evidence="4">
    <location>
        <begin position="82"/>
        <end position="122"/>
    </location>
</feature>
<evidence type="ECO:0000259" key="4">
    <source>
        <dbReference type="PROSITE" id="PS50119"/>
    </source>
</evidence>
<dbReference type="Proteomes" id="UP001162131">
    <property type="component" value="Unassembled WGS sequence"/>
</dbReference>
<dbReference type="InterPro" id="IPR000315">
    <property type="entry name" value="Znf_B-box"/>
</dbReference>
<gene>
    <name evidence="5" type="ORF">BSTOLATCC_MIC51023</name>
</gene>
<dbReference type="InterPro" id="IPR001841">
    <property type="entry name" value="Znf_RING"/>
</dbReference>
<evidence type="ECO:0000313" key="6">
    <source>
        <dbReference type="Proteomes" id="UP001162131"/>
    </source>
</evidence>
<dbReference type="PANTHER" id="PTHR25462:SF229">
    <property type="entry name" value="TRANSCRIPTION INTERMEDIARY FACTOR 1-BETA"/>
    <property type="match status" value="1"/>
</dbReference>
<dbReference type="GO" id="GO:0008270">
    <property type="term" value="F:zinc ion binding"/>
    <property type="evidence" value="ECO:0007669"/>
    <property type="project" value="UniProtKB-KW"/>
</dbReference>
<protein>
    <submittedName>
        <fullName evidence="5">Uncharacterized protein</fullName>
    </submittedName>
</protein>
<dbReference type="SUPFAM" id="SSF117281">
    <property type="entry name" value="Kelch motif"/>
    <property type="match status" value="1"/>
</dbReference>
<feature type="domain" description="RING-type" evidence="3">
    <location>
        <begin position="3"/>
        <end position="46"/>
    </location>
</feature>
<dbReference type="EMBL" id="CAJZBQ010000051">
    <property type="protein sequence ID" value="CAG9330433.1"/>
    <property type="molecule type" value="Genomic_DNA"/>
</dbReference>
<dbReference type="Pfam" id="PF24681">
    <property type="entry name" value="Kelch_KLHDC2_KLHL20_DRC7"/>
    <property type="match status" value="1"/>
</dbReference>
<dbReference type="PROSITE" id="PS50089">
    <property type="entry name" value="ZF_RING_2"/>
    <property type="match status" value="1"/>
</dbReference>
<dbReference type="SMART" id="SM00336">
    <property type="entry name" value="BBOX"/>
    <property type="match status" value="1"/>
</dbReference>
<evidence type="ECO:0000256" key="2">
    <source>
        <dbReference type="PROSITE-ProRule" id="PRU00024"/>
    </source>
</evidence>
<keyword evidence="2" id="KW-0863">Zinc-finger</keyword>
<dbReference type="InterPro" id="IPR047153">
    <property type="entry name" value="TRIM45/56/19-like"/>
</dbReference>
<reference evidence="5" key="1">
    <citation type="submission" date="2021-09" db="EMBL/GenBank/DDBJ databases">
        <authorList>
            <consortium name="AG Swart"/>
            <person name="Singh M."/>
            <person name="Singh A."/>
            <person name="Seah K."/>
            <person name="Emmerich C."/>
        </authorList>
    </citation>
    <scope>NUCLEOTIDE SEQUENCE</scope>
    <source>
        <strain evidence="5">ATCC30299</strain>
    </source>
</reference>
<proteinExistence type="predicted"/>
<evidence type="ECO:0000259" key="3">
    <source>
        <dbReference type="PROSITE" id="PS50089"/>
    </source>
</evidence>
<dbReference type="Gene3D" id="3.30.160.60">
    <property type="entry name" value="Classic Zinc Finger"/>
    <property type="match status" value="1"/>
</dbReference>
<dbReference type="PROSITE" id="PS50119">
    <property type="entry name" value="ZF_BBOX"/>
    <property type="match status" value="1"/>
</dbReference>
<dbReference type="AlphaFoldDB" id="A0AAU9K467"/>
<dbReference type="InterPro" id="IPR013083">
    <property type="entry name" value="Znf_RING/FYVE/PHD"/>
</dbReference>
<dbReference type="PANTHER" id="PTHR25462">
    <property type="entry name" value="BONUS, ISOFORM C-RELATED"/>
    <property type="match status" value="1"/>
</dbReference>
<dbReference type="InterPro" id="IPR006652">
    <property type="entry name" value="Kelch_1"/>
</dbReference>
<dbReference type="CDD" id="cd19756">
    <property type="entry name" value="Bbox2"/>
    <property type="match status" value="1"/>
</dbReference>
<dbReference type="Pfam" id="PF13639">
    <property type="entry name" value="zf-RING_2"/>
    <property type="match status" value="1"/>
</dbReference>
<dbReference type="SUPFAM" id="SSF57850">
    <property type="entry name" value="RING/U-box"/>
    <property type="match status" value="1"/>
</dbReference>
<comment type="caution">
    <text evidence="5">The sequence shown here is derived from an EMBL/GenBank/DDBJ whole genome shotgun (WGS) entry which is preliminary data.</text>
</comment>
<dbReference type="GO" id="GO:0006513">
    <property type="term" value="P:protein monoubiquitination"/>
    <property type="evidence" value="ECO:0007669"/>
    <property type="project" value="TreeGrafter"/>
</dbReference>
<keyword evidence="2" id="KW-0862">Zinc</keyword>
<dbReference type="Gene3D" id="2.120.10.80">
    <property type="entry name" value="Kelch-type beta propeller"/>
    <property type="match status" value="1"/>
</dbReference>
<sequence>MECPICSELFNEGENCPRLLRCGHTCCELCLNQVIEENQITCPTCRSISVTTGTASLPKNYTVLEFIANTKSAELVTSARSKLPTQCQEHPEENVIRYCIEDSKPVCAECILLHKGHKLVKLDDPVLERRYEVKSLIGKVEEMLGAAHKKEEEIDSRKEQLVQSTEKELARIDGYFARIYDKLEQKKQFLKEKIEEESQMCEVRLQTDLSEISQFSGELQQYLGNLNSLNAKIESMSPLELTNSNWSHTITSSKREVHMLLSQSQKISMIDSTSVLSSRALFNPKPLEQEINKFGMITAGADINNPAIYCFGTQNTVLKFNLATQRWSQTVILETNGYDFKNFASAAALPSGSILITGGTKSNEVYEFKENRMIKRNSMLHVRSSHNAVYFNGFVYCIGGYNGSSWHDKCEKISIETFDTLPIASLNYRRCAFSSTIAGNDIYVFGGYDGTKYLDNIERYSVIKNKWETLPCVLHRSLQNTGAAYYSDNKIMVAGGYNEKGTLNVIRSLDLETLEWTTLPSMAHTRYLMNKFHFCSGCVFAIGGSAQGQNIEYYNIAEGKWISTKPYKDFTDDTMYKWAAVITQDSEPARGP</sequence>
<dbReference type="SMART" id="SM00612">
    <property type="entry name" value="Kelch"/>
    <property type="match status" value="4"/>
</dbReference>
<keyword evidence="1" id="KW-0479">Metal-binding</keyword>
<keyword evidence="6" id="KW-1185">Reference proteome</keyword>
<dbReference type="Pfam" id="PF00643">
    <property type="entry name" value="zf-B_box"/>
    <property type="match status" value="1"/>
</dbReference>
<evidence type="ECO:0000313" key="5">
    <source>
        <dbReference type="EMBL" id="CAG9330433.1"/>
    </source>
</evidence>
<dbReference type="InterPro" id="IPR015915">
    <property type="entry name" value="Kelch-typ_b-propeller"/>
</dbReference>
<dbReference type="SUPFAM" id="SSF57845">
    <property type="entry name" value="B-box zinc-binding domain"/>
    <property type="match status" value="1"/>
</dbReference>
<organism evidence="5 6">
    <name type="scientific">Blepharisma stoltei</name>
    <dbReference type="NCBI Taxonomy" id="1481888"/>
    <lineage>
        <taxon>Eukaryota</taxon>
        <taxon>Sar</taxon>
        <taxon>Alveolata</taxon>
        <taxon>Ciliophora</taxon>
        <taxon>Postciliodesmatophora</taxon>
        <taxon>Heterotrichea</taxon>
        <taxon>Heterotrichida</taxon>
        <taxon>Blepharismidae</taxon>
        <taxon>Blepharisma</taxon>
    </lineage>
</organism>
<evidence type="ECO:0000256" key="1">
    <source>
        <dbReference type="ARBA" id="ARBA00022723"/>
    </source>
</evidence>
<dbReference type="Gene3D" id="3.30.40.10">
    <property type="entry name" value="Zinc/RING finger domain, C3HC4 (zinc finger)"/>
    <property type="match status" value="1"/>
</dbReference>
<name>A0AAU9K467_9CILI</name>
<accession>A0AAU9K467</accession>
<dbReference type="SMART" id="SM00184">
    <property type="entry name" value="RING"/>
    <property type="match status" value="1"/>
</dbReference>
<dbReference type="GO" id="GO:0061630">
    <property type="term" value="F:ubiquitin protein ligase activity"/>
    <property type="evidence" value="ECO:0007669"/>
    <property type="project" value="TreeGrafter"/>
</dbReference>